<evidence type="ECO:0000256" key="10">
    <source>
        <dbReference type="ARBA" id="ARBA00023136"/>
    </source>
</evidence>
<accession>A0A4S2N599</accession>
<dbReference type="InterPro" id="IPR026051">
    <property type="entry name" value="ALG1-like"/>
</dbReference>
<keyword evidence="5" id="KW-0328">Glycosyltransferase</keyword>
<dbReference type="FunCoup" id="A0A4S2N599">
    <property type="interactions" value="906"/>
</dbReference>
<dbReference type="PANTHER" id="PTHR13036">
    <property type="entry name" value="BETA1,4 MANNOSYLTRANSFERASE"/>
    <property type="match status" value="1"/>
</dbReference>
<protein>
    <recommendedName>
        <fullName evidence="4">Chitobiosyldiphosphodolichol beta-mannosyltransferase</fullName>
        <ecNumber evidence="3">2.4.1.142</ecNumber>
    </recommendedName>
</protein>
<keyword evidence="7" id="KW-0812">Transmembrane</keyword>
<keyword evidence="9" id="KW-1133">Transmembrane helix</keyword>
<name>A0A4S2N599_9PEZI</name>
<dbReference type="GO" id="GO:0005789">
    <property type="term" value="C:endoplasmic reticulum membrane"/>
    <property type="evidence" value="ECO:0007669"/>
    <property type="project" value="UniProtKB-SubCell"/>
</dbReference>
<dbReference type="GO" id="GO:0004578">
    <property type="term" value="F:chitobiosyldiphosphodolichol beta-mannosyltransferase activity"/>
    <property type="evidence" value="ECO:0007669"/>
    <property type="project" value="UniProtKB-EC"/>
</dbReference>
<evidence type="ECO:0000256" key="11">
    <source>
        <dbReference type="ARBA" id="ARBA00024899"/>
    </source>
</evidence>
<sequence length="434" mass="47803">MDTLLSLATPLLVVSLALTAAMVLLLPTRHRRDGDGNGGSTPRIAVLVLGDLGRSPRMQYHALSIARRGAVVDLIGYKGSDPRPELLNNPNVNITPLPDPPKFLDTSTPVRFILFAPLKALWQLLTLWRLLMYTLPPTVGYILVQNPPSFPTLILARCVGALRGIKVVIDWHNFGWTILRLKLRQHPIVYLLRFYEYTMSLGTLGLSHQFTVSHSMTRHLQTHTSTALLSKLLSLSPTPITTLHDRPPIHFTPLTSSARSTFLHTHPTTSPHATSILTGKTKLLITSTSWTADEDFTLLLSSLLFYDRHASAHAFLHPTNPPPRILAIITGRGDLRNHYLSLASQYEFQHVDIQSVWLEAEDYPLMIGAADLGVSLHTSSSGLDLPMKIVDLMGVGVPVVAVRYAAVGELVRYGVNGITVEDGGVEGEGREMSR</sequence>
<feature type="non-terminal residue" evidence="12">
    <location>
        <position position="434"/>
    </location>
</feature>
<keyword evidence="8" id="KW-0256">Endoplasmic reticulum</keyword>
<evidence type="ECO:0000256" key="5">
    <source>
        <dbReference type="ARBA" id="ARBA00022676"/>
    </source>
</evidence>
<evidence type="ECO:0000256" key="8">
    <source>
        <dbReference type="ARBA" id="ARBA00022824"/>
    </source>
</evidence>
<dbReference type="Pfam" id="PF13692">
    <property type="entry name" value="Glyco_trans_1_4"/>
    <property type="match status" value="1"/>
</dbReference>
<dbReference type="InParanoid" id="A0A4S2N599"/>
<evidence type="ECO:0000256" key="9">
    <source>
        <dbReference type="ARBA" id="ARBA00022989"/>
    </source>
</evidence>
<dbReference type="OrthoDB" id="614844at2759"/>
<evidence type="ECO:0000256" key="1">
    <source>
        <dbReference type="ARBA" id="ARBA00004389"/>
    </source>
</evidence>
<dbReference type="PANTHER" id="PTHR13036:SF0">
    <property type="entry name" value="CHITOBIOSYLDIPHOSPHODOLICHOL BETA-MANNOSYLTRANSFERASE"/>
    <property type="match status" value="1"/>
</dbReference>
<evidence type="ECO:0000256" key="4">
    <source>
        <dbReference type="ARBA" id="ARBA00015841"/>
    </source>
</evidence>
<evidence type="ECO:0000313" key="12">
    <source>
        <dbReference type="EMBL" id="TGZ84391.1"/>
    </source>
</evidence>
<dbReference type="AlphaFoldDB" id="A0A4S2N599"/>
<keyword evidence="6" id="KW-0808">Transferase</keyword>
<organism evidence="12 13">
    <name type="scientific">Ascodesmis nigricans</name>
    <dbReference type="NCBI Taxonomy" id="341454"/>
    <lineage>
        <taxon>Eukaryota</taxon>
        <taxon>Fungi</taxon>
        <taxon>Dikarya</taxon>
        <taxon>Ascomycota</taxon>
        <taxon>Pezizomycotina</taxon>
        <taxon>Pezizomycetes</taxon>
        <taxon>Pezizales</taxon>
        <taxon>Ascodesmidaceae</taxon>
        <taxon>Ascodesmis</taxon>
    </lineage>
</organism>
<dbReference type="EC" id="2.4.1.142" evidence="3"/>
<dbReference type="Gene3D" id="3.40.50.2000">
    <property type="entry name" value="Glycogen Phosphorylase B"/>
    <property type="match status" value="1"/>
</dbReference>
<keyword evidence="13" id="KW-1185">Reference proteome</keyword>
<evidence type="ECO:0000256" key="7">
    <source>
        <dbReference type="ARBA" id="ARBA00022692"/>
    </source>
</evidence>
<comment type="function">
    <text evidence="11">Participates in the formation of the lipid-linked precursor oligosaccharide for N-glycosylation. Involved in assembling the dolichol-pyrophosphate-GlcNAc(2)-Man(5) intermediate on the cytoplasmic surface of the ER.</text>
</comment>
<comment type="pathway">
    <text evidence="2">Protein modification; protein glycosylation.</text>
</comment>
<dbReference type="STRING" id="341454.A0A4S2N599"/>
<evidence type="ECO:0000256" key="6">
    <source>
        <dbReference type="ARBA" id="ARBA00022679"/>
    </source>
</evidence>
<dbReference type="EMBL" id="ML220113">
    <property type="protein sequence ID" value="TGZ84391.1"/>
    <property type="molecule type" value="Genomic_DNA"/>
</dbReference>
<proteinExistence type="predicted"/>
<evidence type="ECO:0000256" key="2">
    <source>
        <dbReference type="ARBA" id="ARBA00004922"/>
    </source>
</evidence>
<dbReference type="SUPFAM" id="SSF53756">
    <property type="entry name" value="UDP-Glycosyltransferase/glycogen phosphorylase"/>
    <property type="match status" value="1"/>
</dbReference>
<reference evidence="12 13" key="1">
    <citation type="submission" date="2019-04" db="EMBL/GenBank/DDBJ databases">
        <title>Comparative genomics and transcriptomics to analyze fruiting body development in filamentous ascomycetes.</title>
        <authorList>
            <consortium name="DOE Joint Genome Institute"/>
            <person name="Lutkenhaus R."/>
            <person name="Traeger S."/>
            <person name="Breuer J."/>
            <person name="Kuo A."/>
            <person name="Lipzen A."/>
            <person name="Pangilinan J."/>
            <person name="Dilworth D."/>
            <person name="Sandor L."/>
            <person name="Poggeler S."/>
            <person name="Barry K."/>
            <person name="Grigoriev I.V."/>
            <person name="Nowrousian M."/>
        </authorList>
    </citation>
    <scope>NUCLEOTIDE SEQUENCE [LARGE SCALE GENOMIC DNA]</scope>
    <source>
        <strain evidence="12 13">CBS 389.68</strain>
    </source>
</reference>
<evidence type="ECO:0000256" key="3">
    <source>
        <dbReference type="ARBA" id="ARBA00012611"/>
    </source>
</evidence>
<evidence type="ECO:0000313" key="13">
    <source>
        <dbReference type="Proteomes" id="UP000298138"/>
    </source>
</evidence>
<keyword evidence="10" id="KW-0472">Membrane</keyword>
<gene>
    <name evidence="12" type="ORF">EX30DRAFT_316315</name>
</gene>
<comment type="subcellular location">
    <subcellularLocation>
        <location evidence="1">Endoplasmic reticulum membrane</location>
        <topology evidence="1">Single-pass membrane protein</topology>
    </subcellularLocation>
</comment>
<dbReference type="Proteomes" id="UP000298138">
    <property type="component" value="Unassembled WGS sequence"/>
</dbReference>